<dbReference type="PANTHER" id="PTHR10587:SF137">
    <property type="entry name" value="4-DEOXY-4-FORMAMIDO-L-ARABINOSE-PHOSPHOUNDECAPRENOL DEFORMYLASE ARND-RELATED"/>
    <property type="match status" value="1"/>
</dbReference>
<dbReference type="GO" id="GO:0016810">
    <property type="term" value="F:hydrolase activity, acting on carbon-nitrogen (but not peptide) bonds"/>
    <property type="evidence" value="ECO:0007669"/>
    <property type="project" value="InterPro"/>
</dbReference>
<evidence type="ECO:0000313" key="3">
    <source>
        <dbReference type="Proteomes" id="UP000076794"/>
    </source>
</evidence>
<sequence>MSRRPGTLVVRRRALDGPPLAPRHLDRAAVGRGFVPEAFSRSLGTFCVSTDEQVVALTYDDGPHPEHTPRLLDVLAAAKARATFFVLAEPAREHPEIVRRAVAEGHEIALHGADHRSLIGRRTTEVTRSVLEARRVVEDVAGVAVALYRPPYGRHTPAQARALHRAGLELVVWSGDAGDWVHDEPANIADRAWARMFPGAIVLLHDDRADPETLRQGERLPFFDRAAVLVDLLGRLEDHGMQTSTVSALLTDHPRVRALAHEMGGRG</sequence>
<dbReference type="PROSITE" id="PS51677">
    <property type="entry name" value="NODB"/>
    <property type="match status" value="1"/>
</dbReference>
<dbReference type="SUPFAM" id="SSF88713">
    <property type="entry name" value="Glycoside hydrolase/deacetylase"/>
    <property type="match status" value="1"/>
</dbReference>
<dbReference type="PATRIC" id="fig|1300344.3.peg.3226"/>
<keyword evidence="2" id="KW-0378">Hydrolase</keyword>
<dbReference type="EMBL" id="CP014209">
    <property type="protein sequence ID" value="ANC32717.1"/>
    <property type="molecule type" value="Genomic_DNA"/>
</dbReference>
<dbReference type="Proteomes" id="UP000076794">
    <property type="component" value="Chromosome"/>
</dbReference>
<dbReference type="GO" id="GO:0005975">
    <property type="term" value="P:carbohydrate metabolic process"/>
    <property type="evidence" value="ECO:0007669"/>
    <property type="project" value="InterPro"/>
</dbReference>
<protein>
    <submittedName>
        <fullName evidence="2">Peptidoglycan-N-acetylglucosamine deacetylase</fullName>
        <ecNumber evidence="2">3.5.1.104</ecNumber>
    </submittedName>
</protein>
<dbReference type="EC" id="3.5.1.104" evidence="2"/>
<accession>A0A161IGK0</accession>
<reference evidence="2 3" key="1">
    <citation type="submission" date="2016-01" db="EMBL/GenBank/DDBJ databases">
        <title>Complete genome sequence of a soil Actinobacterium, Isoptericola dokdonensis DS-3.</title>
        <authorList>
            <person name="Kwon S.-K."/>
            <person name="Kim J.F."/>
        </authorList>
    </citation>
    <scope>NUCLEOTIDE SEQUENCE [LARGE SCALE GENOMIC DNA]</scope>
    <source>
        <strain evidence="2 3">DS-3</strain>
    </source>
</reference>
<dbReference type="InterPro" id="IPR011330">
    <property type="entry name" value="Glyco_hydro/deAcase_b/a-brl"/>
</dbReference>
<feature type="domain" description="NodB homology" evidence="1">
    <location>
        <begin position="53"/>
        <end position="244"/>
    </location>
</feature>
<dbReference type="AlphaFoldDB" id="A0A161IGK0"/>
<organism evidence="2 3">
    <name type="scientific">Isoptericola dokdonensis DS-3</name>
    <dbReference type="NCBI Taxonomy" id="1300344"/>
    <lineage>
        <taxon>Bacteria</taxon>
        <taxon>Bacillati</taxon>
        <taxon>Actinomycetota</taxon>
        <taxon>Actinomycetes</taxon>
        <taxon>Micrococcales</taxon>
        <taxon>Promicromonosporaceae</taxon>
        <taxon>Isoptericola</taxon>
    </lineage>
</organism>
<dbReference type="OrthoDB" id="9797391at2"/>
<evidence type="ECO:0000313" key="2">
    <source>
        <dbReference type="EMBL" id="ANC32717.1"/>
    </source>
</evidence>
<dbReference type="InterPro" id="IPR050248">
    <property type="entry name" value="Polysacc_deacetylase_ArnD"/>
</dbReference>
<dbReference type="CDD" id="cd10959">
    <property type="entry name" value="CE4_NodB_like_3"/>
    <property type="match status" value="1"/>
</dbReference>
<dbReference type="InterPro" id="IPR002509">
    <property type="entry name" value="NODB_dom"/>
</dbReference>
<dbReference type="STRING" id="1300344.I598_3207"/>
<evidence type="ECO:0000259" key="1">
    <source>
        <dbReference type="PROSITE" id="PS51677"/>
    </source>
</evidence>
<proteinExistence type="predicted"/>
<dbReference type="PANTHER" id="PTHR10587">
    <property type="entry name" value="GLYCOSYL TRANSFERASE-RELATED"/>
    <property type="match status" value="1"/>
</dbReference>
<keyword evidence="3" id="KW-1185">Reference proteome</keyword>
<dbReference type="Pfam" id="PF01522">
    <property type="entry name" value="Polysacc_deac_1"/>
    <property type="match status" value="1"/>
</dbReference>
<dbReference type="RefSeq" id="WP_068204072.1">
    <property type="nucleotide sequence ID" value="NZ_CP014209.1"/>
</dbReference>
<gene>
    <name evidence="2" type="primary">pgdA</name>
    <name evidence="2" type="ORF">I598_3207</name>
</gene>
<dbReference type="KEGG" id="ido:I598_3207"/>
<dbReference type="Gene3D" id="3.20.20.370">
    <property type="entry name" value="Glycoside hydrolase/deacetylase"/>
    <property type="match status" value="1"/>
</dbReference>
<name>A0A161IGK0_9MICO</name>